<evidence type="ECO:0000256" key="2">
    <source>
        <dbReference type="SAM" id="SignalP"/>
    </source>
</evidence>
<evidence type="ECO:0000259" key="3">
    <source>
        <dbReference type="Pfam" id="PF15999"/>
    </source>
</evidence>
<dbReference type="EMBL" id="QDEB01047808">
    <property type="protein sequence ID" value="RZC37932.1"/>
    <property type="molecule type" value="Genomic_DNA"/>
</dbReference>
<keyword evidence="5" id="KW-1185">Reference proteome</keyword>
<dbReference type="AlphaFoldDB" id="A0A482VYD4"/>
<feature type="region of interest" description="Disordered" evidence="1">
    <location>
        <begin position="390"/>
        <end position="410"/>
    </location>
</feature>
<dbReference type="InterPro" id="IPR031942">
    <property type="entry name" value="DUF4774"/>
</dbReference>
<dbReference type="Pfam" id="PF15999">
    <property type="entry name" value="DUF4774"/>
    <property type="match status" value="2"/>
</dbReference>
<feature type="compositionally biased region" description="Basic and acidic residues" evidence="1">
    <location>
        <begin position="392"/>
        <end position="401"/>
    </location>
</feature>
<dbReference type="OrthoDB" id="8194084at2759"/>
<feature type="compositionally biased region" description="Polar residues" evidence="1">
    <location>
        <begin position="285"/>
        <end position="300"/>
    </location>
</feature>
<evidence type="ECO:0000313" key="5">
    <source>
        <dbReference type="Proteomes" id="UP000292052"/>
    </source>
</evidence>
<proteinExistence type="predicted"/>
<name>A0A482VYD4_ASBVE</name>
<sequence length="703" mass="78670">MINWLFLMSILAVVYCKPQYNSEDSSTVEVEKQRVVEILPQSKELLKDSTQEENTKEILEKIAQVNEKQGLYKKNSRPSYQHFPFTYLRSQEENRREGTEFKFPRNPFINPILDYIEKKNADLETKTSSDDDVRKEDEIPGQYIKRKIVHQQTMLVPMSGYLPANYNPPVQPQYFYSMNMVPNDSAAAKKSDLEKQTIDNVKNIVENSQYSSPLGLNNYYQYTPPYSIPDNYRLYGPFTSDQIFHYGRQWQWPLTQYFPIVIKDPFMHMFNALTTMVEYGPNAGTSNTCSKQAQKSQASEKNTEERARKIPESSKLSYSIVSSDKGAEITVFGGDGKSDSTTVLDIEDLQITGRTENPVGLNMTYRQSKQNQEITKTTDLLKHPLIHSVQVSKKESPKSENLRQSPPIRDQILHDDELTDEIEKADDVHVTSHEGNKKLFSKDNTGSGIFIHKIKVRKGGVAIAGPGGIATAGSGGTAIVGPNGFAYTHPDSLAIAGSGTKVVAVEPTINLTELINNHNKNKNRGQGHAPPPRYIWTHPYSIHPQKSFNPSNAPNRKTKRIDEINQSHQNPLAVAAPKQEVKVGQLSKEDEVSSDKNQSLAPYRAHPLFHYLKNKNTLQTAKIISFRNDNLTNGDVTTLILKPVAKAVAGIDGRAISSPLSRAILRQGTNVDILFEPEAVAIAGPGGVAHAQSDLEISYEDLN</sequence>
<feature type="signal peptide" evidence="2">
    <location>
        <begin position="1"/>
        <end position="16"/>
    </location>
</feature>
<comment type="caution">
    <text evidence="4">The sequence shown here is derived from an EMBL/GenBank/DDBJ whole genome shotgun (WGS) entry which is preliminary data.</text>
</comment>
<evidence type="ECO:0000256" key="1">
    <source>
        <dbReference type="SAM" id="MobiDB-lite"/>
    </source>
</evidence>
<protein>
    <recommendedName>
        <fullName evidence="3">DUF4774 domain-containing protein</fullName>
    </recommendedName>
</protein>
<evidence type="ECO:0000313" key="4">
    <source>
        <dbReference type="EMBL" id="RZC37932.1"/>
    </source>
</evidence>
<reference evidence="4 5" key="1">
    <citation type="submission" date="2017-03" db="EMBL/GenBank/DDBJ databases">
        <title>Genome of the blue death feigning beetle - Asbolus verrucosus.</title>
        <authorList>
            <person name="Rider S.D."/>
        </authorList>
    </citation>
    <scope>NUCLEOTIDE SEQUENCE [LARGE SCALE GENOMIC DNA]</scope>
    <source>
        <strain evidence="4">Butters</strain>
        <tissue evidence="4">Head and leg muscle</tissue>
    </source>
</reference>
<accession>A0A482VYD4</accession>
<feature type="region of interest" description="Disordered" evidence="1">
    <location>
        <begin position="285"/>
        <end position="312"/>
    </location>
</feature>
<feature type="domain" description="DUF4774" evidence="3">
    <location>
        <begin position="637"/>
        <end position="694"/>
    </location>
</feature>
<organism evidence="4 5">
    <name type="scientific">Asbolus verrucosus</name>
    <name type="common">Desert ironclad beetle</name>
    <dbReference type="NCBI Taxonomy" id="1661398"/>
    <lineage>
        <taxon>Eukaryota</taxon>
        <taxon>Metazoa</taxon>
        <taxon>Ecdysozoa</taxon>
        <taxon>Arthropoda</taxon>
        <taxon>Hexapoda</taxon>
        <taxon>Insecta</taxon>
        <taxon>Pterygota</taxon>
        <taxon>Neoptera</taxon>
        <taxon>Endopterygota</taxon>
        <taxon>Coleoptera</taxon>
        <taxon>Polyphaga</taxon>
        <taxon>Cucujiformia</taxon>
        <taxon>Tenebrionidae</taxon>
        <taxon>Pimeliinae</taxon>
        <taxon>Asbolus</taxon>
    </lineage>
</organism>
<feature type="compositionally biased region" description="Basic and acidic residues" evidence="1">
    <location>
        <begin position="301"/>
        <end position="312"/>
    </location>
</feature>
<keyword evidence="2" id="KW-0732">Signal</keyword>
<dbReference type="Proteomes" id="UP000292052">
    <property type="component" value="Unassembled WGS sequence"/>
</dbReference>
<gene>
    <name evidence="4" type="ORF">BDFB_001422</name>
</gene>
<feature type="domain" description="DUF4774" evidence="3">
    <location>
        <begin position="453"/>
        <end position="505"/>
    </location>
</feature>
<feature type="chain" id="PRO_5019718027" description="DUF4774 domain-containing protein" evidence="2">
    <location>
        <begin position="17"/>
        <end position="703"/>
    </location>
</feature>